<dbReference type="CDD" id="cd00201">
    <property type="entry name" value="WW"/>
    <property type="match status" value="1"/>
</dbReference>
<accession>A0A6A6UGT3</accession>
<feature type="domain" description="WW" evidence="2">
    <location>
        <begin position="7"/>
        <end position="41"/>
    </location>
</feature>
<feature type="compositionally biased region" description="Polar residues" evidence="1">
    <location>
        <begin position="291"/>
        <end position="316"/>
    </location>
</feature>
<dbReference type="Pfam" id="PF00397">
    <property type="entry name" value="WW"/>
    <property type="match status" value="1"/>
</dbReference>
<dbReference type="Proteomes" id="UP000799302">
    <property type="component" value="Unassembled WGS sequence"/>
</dbReference>
<gene>
    <name evidence="3" type="ORF">BT63DRAFT_200891</name>
</gene>
<protein>
    <recommendedName>
        <fullName evidence="2">WW domain-containing protein</fullName>
    </recommendedName>
</protein>
<dbReference type="AlphaFoldDB" id="A0A6A6UGT3"/>
<dbReference type="SUPFAM" id="SSF51045">
    <property type="entry name" value="WW domain"/>
    <property type="match status" value="1"/>
</dbReference>
<feature type="compositionally biased region" description="Low complexity" evidence="1">
    <location>
        <begin position="45"/>
        <end position="55"/>
    </location>
</feature>
<dbReference type="Gene3D" id="2.20.70.10">
    <property type="match status" value="1"/>
</dbReference>
<evidence type="ECO:0000313" key="4">
    <source>
        <dbReference type="Proteomes" id="UP000799302"/>
    </source>
</evidence>
<evidence type="ECO:0000259" key="2">
    <source>
        <dbReference type="PROSITE" id="PS50020"/>
    </source>
</evidence>
<evidence type="ECO:0000256" key="1">
    <source>
        <dbReference type="SAM" id="MobiDB-lite"/>
    </source>
</evidence>
<reference evidence="3" key="1">
    <citation type="journal article" date="2020" name="Stud. Mycol.">
        <title>101 Dothideomycetes genomes: a test case for predicting lifestyles and emergence of pathogens.</title>
        <authorList>
            <person name="Haridas S."/>
            <person name="Albert R."/>
            <person name="Binder M."/>
            <person name="Bloem J."/>
            <person name="Labutti K."/>
            <person name="Salamov A."/>
            <person name="Andreopoulos B."/>
            <person name="Baker S."/>
            <person name="Barry K."/>
            <person name="Bills G."/>
            <person name="Bluhm B."/>
            <person name="Cannon C."/>
            <person name="Castanera R."/>
            <person name="Culley D."/>
            <person name="Daum C."/>
            <person name="Ezra D."/>
            <person name="Gonzalez J."/>
            <person name="Henrissat B."/>
            <person name="Kuo A."/>
            <person name="Liang C."/>
            <person name="Lipzen A."/>
            <person name="Lutzoni F."/>
            <person name="Magnuson J."/>
            <person name="Mondo S."/>
            <person name="Nolan M."/>
            <person name="Ohm R."/>
            <person name="Pangilinan J."/>
            <person name="Park H.-J."/>
            <person name="Ramirez L."/>
            <person name="Alfaro M."/>
            <person name="Sun H."/>
            <person name="Tritt A."/>
            <person name="Yoshinaga Y."/>
            <person name="Zwiers L.-H."/>
            <person name="Turgeon B."/>
            <person name="Goodwin S."/>
            <person name="Spatafora J."/>
            <person name="Crous P."/>
            <person name="Grigoriev I."/>
        </authorList>
    </citation>
    <scope>NUCLEOTIDE SEQUENCE</scope>
    <source>
        <strain evidence="3">CBS 115976</strain>
    </source>
</reference>
<keyword evidence="4" id="KW-1185">Reference proteome</keyword>
<feature type="region of interest" description="Disordered" evidence="1">
    <location>
        <begin position="126"/>
        <end position="222"/>
    </location>
</feature>
<dbReference type="InterPro" id="IPR001202">
    <property type="entry name" value="WW_dom"/>
</dbReference>
<feature type="compositionally biased region" description="Low complexity" evidence="1">
    <location>
        <begin position="126"/>
        <end position="136"/>
    </location>
</feature>
<dbReference type="InterPro" id="IPR036020">
    <property type="entry name" value="WW_dom_sf"/>
</dbReference>
<feature type="region of interest" description="Disordered" evidence="1">
    <location>
        <begin position="248"/>
        <end position="418"/>
    </location>
</feature>
<sequence>MNVQQPLVLPQGWKAEHSPQHNRLFYINTLTNESVWQIPTTFNGPPQIQAPQPAIMGCRQPQQQSGTPQPNQPGIAQEPLPPNGPVGDRGFIGDMMGSLTGSKPVQGVEKPVGLLSSALSFGSSRLFGGKKQATPQTAPPAQPTSPYQQGPPPQQRPPQIGGPPQQFPPQIGRPPQGQPYAQGPPQPYQQNAYGPPRPNGQMPQQPQPITPVAANAAKPAKTGQAALVGGIAALGLGGVGAMSLKKHAGSLGGLFGKSSNRQSASYNNGSQPYQDPSQQIGGDSGYYPNADASQQQQNSIGDPTQQLYADPSSDSGAQAGVFDPNNPASYPSDSSQTSYIDPTTGQSYYNDPNLSAQQSYSDPSYSTQAYTDPSYNTQAYTDPSYDAQGYGDASYDTTGQSYAPADQYYSSGEGYTDPVQAMDEMNSIETMSEQISDTYAQTGEDVAEIMDE</sequence>
<feature type="compositionally biased region" description="Polar residues" evidence="1">
    <location>
        <begin position="60"/>
        <end position="74"/>
    </location>
</feature>
<dbReference type="OrthoDB" id="2367685at2759"/>
<dbReference type="SMART" id="SM00456">
    <property type="entry name" value="WW"/>
    <property type="match status" value="1"/>
</dbReference>
<feature type="compositionally biased region" description="Polar residues" evidence="1">
    <location>
        <begin position="257"/>
        <end position="281"/>
    </location>
</feature>
<feature type="compositionally biased region" description="Low complexity" evidence="1">
    <location>
        <begin position="157"/>
        <end position="181"/>
    </location>
</feature>
<feature type="compositionally biased region" description="Polar residues" evidence="1">
    <location>
        <begin position="326"/>
        <end position="381"/>
    </location>
</feature>
<feature type="compositionally biased region" description="Pro residues" evidence="1">
    <location>
        <begin position="137"/>
        <end position="156"/>
    </location>
</feature>
<dbReference type="PROSITE" id="PS50020">
    <property type="entry name" value="WW_DOMAIN_2"/>
    <property type="match status" value="1"/>
</dbReference>
<name>A0A6A6UGT3_9PEZI</name>
<organism evidence="3 4">
    <name type="scientific">Microthyrium microscopicum</name>
    <dbReference type="NCBI Taxonomy" id="703497"/>
    <lineage>
        <taxon>Eukaryota</taxon>
        <taxon>Fungi</taxon>
        <taxon>Dikarya</taxon>
        <taxon>Ascomycota</taxon>
        <taxon>Pezizomycotina</taxon>
        <taxon>Dothideomycetes</taxon>
        <taxon>Dothideomycetes incertae sedis</taxon>
        <taxon>Microthyriales</taxon>
        <taxon>Microthyriaceae</taxon>
        <taxon>Microthyrium</taxon>
    </lineage>
</organism>
<proteinExistence type="predicted"/>
<evidence type="ECO:0000313" key="3">
    <source>
        <dbReference type="EMBL" id="KAF2670771.1"/>
    </source>
</evidence>
<dbReference type="EMBL" id="MU004233">
    <property type="protein sequence ID" value="KAF2670771.1"/>
    <property type="molecule type" value="Genomic_DNA"/>
</dbReference>
<feature type="region of interest" description="Disordered" evidence="1">
    <location>
        <begin position="45"/>
        <end position="104"/>
    </location>
</feature>